<keyword evidence="2" id="KW-1185">Reference proteome</keyword>
<proteinExistence type="predicted"/>
<sequence length="139" mass="15628">MKGAAKLLELDSKPPRDSRGYADPPRLPVHGVNFVRGASYYGLVAGLRRGLISQYNLTEHEGVRNLFCIVTKQIENAKGLLNLNTSICLEEAPSALIELFSGRNVGKQVVRIAEYQYDEPKYQKYFAAPPFETDIQWLL</sequence>
<gene>
    <name evidence="1" type="ORF">IFM89_021811</name>
</gene>
<dbReference type="Proteomes" id="UP000631114">
    <property type="component" value="Unassembled WGS sequence"/>
</dbReference>
<dbReference type="EMBL" id="JADFTS010000002">
    <property type="protein sequence ID" value="KAF9621507.1"/>
    <property type="molecule type" value="Genomic_DNA"/>
</dbReference>
<dbReference type="PANTHER" id="PTHR43205">
    <property type="entry name" value="PROSTAGLANDIN REDUCTASE"/>
    <property type="match status" value="1"/>
</dbReference>
<reference evidence="1 2" key="1">
    <citation type="submission" date="2020-10" db="EMBL/GenBank/DDBJ databases">
        <title>The Coptis chinensis genome and diversification of protoberbering-type alkaloids.</title>
        <authorList>
            <person name="Wang B."/>
            <person name="Shu S."/>
            <person name="Song C."/>
            <person name="Liu Y."/>
        </authorList>
    </citation>
    <scope>NUCLEOTIDE SEQUENCE [LARGE SCALE GENOMIC DNA]</scope>
    <source>
        <strain evidence="1">HL-2020</strain>
        <tissue evidence="1">Leaf</tissue>
    </source>
</reference>
<dbReference type="Gene3D" id="3.90.180.10">
    <property type="entry name" value="Medium-chain alcohol dehydrogenases, catalytic domain"/>
    <property type="match status" value="1"/>
</dbReference>
<accession>A0A835IRT3</accession>
<comment type="caution">
    <text evidence="1">The sequence shown here is derived from an EMBL/GenBank/DDBJ whole genome shotgun (WGS) entry which is preliminary data.</text>
</comment>
<dbReference type="InterPro" id="IPR045010">
    <property type="entry name" value="MDR_fam"/>
</dbReference>
<dbReference type="PANTHER" id="PTHR43205:SF7">
    <property type="entry name" value="PROSTAGLANDIN REDUCTASE 1"/>
    <property type="match status" value="1"/>
</dbReference>
<dbReference type="AlphaFoldDB" id="A0A835IRT3"/>
<dbReference type="OrthoDB" id="809632at2759"/>
<protein>
    <submittedName>
        <fullName evidence="1">Uncharacterized protein</fullName>
    </submittedName>
</protein>
<evidence type="ECO:0000313" key="2">
    <source>
        <dbReference type="Proteomes" id="UP000631114"/>
    </source>
</evidence>
<name>A0A835IRT3_9MAGN</name>
<dbReference type="GO" id="GO:0016628">
    <property type="term" value="F:oxidoreductase activity, acting on the CH-CH group of donors, NAD or NADP as acceptor"/>
    <property type="evidence" value="ECO:0007669"/>
    <property type="project" value="InterPro"/>
</dbReference>
<organism evidence="1 2">
    <name type="scientific">Coptis chinensis</name>
    <dbReference type="NCBI Taxonomy" id="261450"/>
    <lineage>
        <taxon>Eukaryota</taxon>
        <taxon>Viridiplantae</taxon>
        <taxon>Streptophyta</taxon>
        <taxon>Embryophyta</taxon>
        <taxon>Tracheophyta</taxon>
        <taxon>Spermatophyta</taxon>
        <taxon>Magnoliopsida</taxon>
        <taxon>Ranunculales</taxon>
        <taxon>Ranunculaceae</taxon>
        <taxon>Coptidoideae</taxon>
        <taxon>Coptis</taxon>
    </lineage>
</organism>
<evidence type="ECO:0000313" key="1">
    <source>
        <dbReference type="EMBL" id="KAF9621507.1"/>
    </source>
</evidence>